<accession>A0ABQ0JKJ7</accession>
<name>A0ABQ0JKJ7_9VIBR</name>
<organism evidence="1 2">
    <name type="scientific">Vibrio variabilis</name>
    <dbReference type="NCBI Taxonomy" id="990271"/>
    <lineage>
        <taxon>Bacteria</taxon>
        <taxon>Pseudomonadati</taxon>
        <taxon>Pseudomonadota</taxon>
        <taxon>Gammaproteobacteria</taxon>
        <taxon>Vibrionales</taxon>
        <taxon>Vibrionaceae</taxon>
        <taxon>Vibrio</taxon>
    </lineage>
</organism>
<dbReference type="Gene3D" id="3.30.870.10">
    <property type="entry name" value="Endonuclease Chain A"/>
    <property type="match status" value="1"/>
</dbReference>
<dbReference type="EMBL" id="BBMS01000051">
    <property type="protein sequence ID" value="GAL28865.1"/>
    <property type="molecule type" value="Genomic_DNA"/>
</dbReference>
<comment type="caution">
    <text evidence="1">The sequence shown here is derived from an EMBL/GenBank/DDBJ whole genome shotgun (WGS) entry which is preliminary data.</text>
</comment>
<evidence type="ECO:0000313" key="2">
    <source>
        <dbReference type="Proteomes" id="UP000029223"/>
    </source>
</evidence>
<sequence>MSYIGSSNFDPRSDFLNLEFGIMIESEEFAQQLQHYLLGDKSLYWKVDRNEDGKLEWRRGNQLKNKEPNYGGASKVFDKLYRAINIENEL</sequence>
<evidence type="ECO:0008006" key="3">
    <source>
        <dbReference type="Google" id="ProtNLM"/>
    </source>
</evidence>
<proteinExistence type="predicted"/>
<protein>
    <recommendedName>
        <fullName evidence="3">PLD phosphodiesterase domain-containing protein</fullName>
    </recommendedName>
</protein>
<dbReference type="Proteomes" id="UP000029223">
    <property type="component" value="Unassembled WGS sequence"/>
</dbReference>
<dbReference type="SUPFAM" id="SSF56024">
    <property type="entry name" value="Phospholipase D/nuclease"/>
    <property type="match status" value="1"/>
</dbReference>
<keyword evidence="2" id="KW-1185">Reference proteome</keyword>
<reference evidence="2" key="1">
    <citation type="submission" date="2014-09" db="EMBL/GenBank/DDBJ databases">
        <title>Vibrio variabilis JCM 19239. (C206) whole genome shotgun sequence.</title>
        <authorList>
            <person name="Sawabe T."/>
            <person name="Meirelles P."/>
            <person name="Nakanishi M."/>
            <person name="Sayaka M."/>
            <person name="Hattori M."/>
            <person name="Ohkuma M."/>
        </authorList>
    </citation>
    <scope>NUCLEOTIDE SEQUENCE [LARGE SCALE GENOMIC DNA]</scope>
    <source>
        <strain evidence="2">JCM 19239</strain>
    </source>
</reference>
<gene>
    <name evidence="1" type="ORF">JCM19239_6489</name>
</gene>
<evidence type="ECO:0000313" key="1">
    <source>
        <dbReference type="EMBL" id="GAL28865.1"/>
    </source>
</evidence>